<dbReference type="OrthoDB" id="8127at2157"/>
<dbReference type="CDD" id="cd12913">
    <property type="entry name" value="PDC1_MCP_like"/>
    <property type="match status" value="1"/>
</dbReference>
<keyword evidence="12" id="KW-1185">Reference proteome</keyword>
<dbReference type="Gene3D" id="6.10.340.10">
    <property type="match status" value="1"/>
</dbReference>
<dbReference type="SUPFAM" id="SSF55785">
    <property type="entry name" value="PYP-like sensor domain (PAS domain)"/>
    <property type="match status" value="1"/>
</dbReference>
<dbReference type="InterPro" id="IPR005467">
    <property type="entry name" value="His_kinase_dom"/>
</dbReference>
<dbReference type="PANTHER" id="PTHR43065">
    <property type="entry name" value="SENSOR HISTIDINE KINASE"/>
    <property type="match status" value="1"/>
</dbReference>
<dbReference type="NCBIfam" id="TIGR00229">
    <property type="entry name" value="sensory_box"/>
    <property type="match status" value="1"/>
</dbReference>
<dbReference type="AlphaFoldDB" id="F7XP74"/>
<dbReference type="KEGG" id="mzh:Mzhil_1529"/>
<feature type="transmembrane region" description="Helical" evidence="7">
    <location>
        <begin position="12"/>
        <end position="36"/>
    </location>
</feature>
<dbReference type="GeneID" id="10823167"/>
<evidence type="ECO:0000313" key="12">
    <source>
        <dbReference type="Proteomes" id="UP000006622"/>
    </source>
</evidence>
<evidence type="ECO:0000259" key="8">
    <source>
        <dbReference type="PROSITE" id="PS50109"/>
    </source>
</evidence>
<evidence type="ECO:0000313" key="11">
    <source>
        <dbReference type="EMBL" id="AEH61368.1"/>
    </source>
</evidence>
<dbReference type="EMBL" id="CP002101">
    <property type="protein sequence ID" value="AEH61368.1"/>
    <property type="molecule type" value="Genomic_DNA"/>
</dbReference>
<evidence type="ECO:0000256" key="6">
    <source>
        <dbReference type="SAM" id="Coils"/>
    </source>
</evidence>
<dbReference type="PROSITE" id="PS50112">
    <property type="entry name" value="PAS"/>
    <property type="match status" value="1"/>
</dbReference>
<dbReference type="PROSITE" id="PS50109">
    <property type="entry name" value="HIS_KIN"/>
    <property type="match status" value="1"/>
</dbReference>
<dbReference type="InterPro" id="IPR000014">
    <property type="entry name" value="PAS"/>
</dbReference>
<dbReference type="InterPro" id="IPR033479">
    <property type="entry name" value="dCache_1"/>
</dbReference>
<keyword evidence="4 7" id="KW-1133">Transmembrane helix</keyword>
<accession>F7XP74</accession>
<dbReference type="RefSeq" id="WP_013898804.1">
    <property type="nucleotide sequence ID" value="NC_015676.1"/>
</dbReference>
<dbReference type="SMART" id="SM00086">
    <property type="entry name" value="PAC"/>
    <property type="match status" value="1"/>
</dbReference>
<evidence type="ECO:0000256" key="1">
    <source>
        <dbReference type="ARBA" id="ARBA00004651"/>
    </source>
</evidence>
<dbReference type="InterPro" id="IPR036890">
    <property type="entry name" value="HATPase_C_sf"/>
</dbReference>
<sequence length="746" mass="84520" precursor="true">MKWDDAPLKLKMILYIAVAVTFIMASSTAVIISVVTSQKIDIEYQRSVDISQNYANQFNADMRENMAIPNTLARSLENYESGNRTEINNILKNVIETNPGLIGVYVGYEPDAFDGRDSEYINAEGHDETGRFIPFWNRIGGDVDVEPLVDYDVEDYYQLPKQLKSDIVTEPYLYQGALIVSFVSPIIIDDEFKGIAGVDVSLDYIDESVCNIQILDNGYAMVASDGGILLSHPQDKENIGHMTLDEFHLDPIFTMMDDIGHGKAGHIEAIDPITGKNSIIFYEPVEVGNFSFILSIPKDEMLADVMALRDKLIVISALAIVFMGTMGYMIALSINRPINEIVNSFKRVSSEVSRGKLGSRADTDVAVDFKEIPVGLNEILTTLENYSAELKKSNETMQEMRVVINSSQVVVFLWKIEKKWPVEVVSENITQFGYTVEEFTSGKLLYGDIIHPDDIERVEKDIDQLISDHITTCNFDRNYRNRCSSKRPKYFTSEYRIITKEGDIRWVDERTLLRTDGQGNVTHLQGIILDITDRKKAEDALLNIETIRKKEIHHRVKNNLQVISSMLFLEAEHFTDPDVVEAFKNSQNRVRSMALIHEEIYKSEDMKSIDFTDYINKLAVYLLEAYNIGKEKIRLNVDVENVYLSIDTSIPLGMIVSELVSNSLKHAFDEGDDGEITIILKSEDNEFILIVGDNGKGFPLNINFKESDSLGLQLVNTLVDQIDGTIEMNTEHGTEFRIIFKEIDRT</sequence>
<dbReference type="InterPro" id="IPR003594">
    <property type="entry name" value="HATPase_dom"/>
</dbReference>
<comment type="subcellular location">
    <subcellularLocation>
        <location evidence="1">Cell membrane</location>
        <topology evidence="1">Multi-pass membrane protein</topology>
    </subcellularLocation>
</comment>
<dbReference type="InterPro" id="IPR000700">
    <property type="entry name" value="PAS-assoc_C"/>
</dbReference>
<dbReference type="Pfam" id="PF02518">
    <property type="entry name" value="HATPase_c"/>
    <property type="match status" value="1"/>
</dbReference>
<dbReference type="SUPFAM" id="SSF55874">
    <property type="entry name" value="ATPase domain of HSP90 chaperone/DNA topoisomerase II/histidine kinase"/>
    <property type="match status" value="1"/>
</dbReference>
<evidence type="ECO:0000256" key="4">
    <source>
        <dbReference type="ARBA" id="ARBA00022989"/>
    </source>
</evidence>
<organism evidence="11 12">
    <name type="scientific">Methanosalsum zhilinae (strain DSM 4017 / NBRC 107636 / OCM 62 / WeN5)</name>
    <name type="common">Methanohalophilus zhilinae</name>
    <dbReference type="NCBI Taxonomy" id="679901"/>
    <lineage>
        <taxon>Archaea</taxon>
        <taxon>Methanobacteriati</taxon>
        <taxon>Methanobacteriota</taxon>
        <taxon>Stenosarchaea group</taxon>
        <taxon>Methanomicrobia</taxon>
        <taxon>Methanosarcinales</taxon>
        <taxon>Methanosarcinaceae</taxon>
        <taxon>Methanosalsum</taxon>
    </lineage>
</organism>
<gene>
    <name evidence="11" type="ordered locus">Mzhil_1529</name>
</gene>
<evidence type="ECO:0000256" key="2">
    <source>
        <dbReference type="ARBA" id="ARBA00022475"/>
    </source>
</evidence>
<dbReference type="CDD" id="cd00130">
    <property type="entry name" value="PAS"/>
    <property type="match status" value="1"/>
</dbReference>
<dbReference type="Pfam" id="PF02743">
    <property type="entry name" value="dCache_1"/>
    <property type="match status" value="1"/>
</dbReference>
<keyword evidence="11" id="KW-0418">Kinase</keyword>
<keyword evidence="5 7" id="KW-0472">Membrane</keyword>
<evidence type="ECO:0000256" key="5">
    <source>
        <dbReference type="ARBA" id="ARBA00023136"/>
    </source>
</evidence>
<feature type="domain" description="PAS" evidence="9">
    <location>
        <begin position="432"/>
        <end position="469"/>
    </location>
</feature>
<keyword evidence="3 7" id="KW-0812">Transmembrane</keyword>
<keyword evidence="2" id="KW-1003">Cell membrane</keyword>
<keyword evidence="6" id="KW-0175">Coiled coil</keyword>
<dbReference type="InterPro" id="IPR013655">
    <property type="entry name" value="PAS_fold_3"/>
</dbReference>
<dbReference type="SMART" id="SM00387">
    <property type="entry name" value="HATPase_c"/>
    <property type="match status" value="1"/>
</dbReference>
<dbReference type="PANTHER" id="PTHR43065:SF23">
    <property type="entry name" value="SENSOR HISTIDINE KINASE PDTAS"/>
    <property type="match status" value="1"/>
</dbReference>
<dbReference type="STRING" id="679901.Mzhil_1529"/>
<feature type="domain" description="PAC" evidence="10">
    <location>
        <begin position="491"/>
        <end position="543"/>
    </location>
</feature>
<dbReference type="Pfam" id="PF08447">
    <property type="entry name" value="PAS_3"/>
    <property type="match status" value="1"/>
</dbReference>
<feature type="coiled-coil region" evidence="6">
    <location>
        <begin position="376"/>
        <end position="403"/>
    </location>
</feature>
<feature type="transmembrane region" description="Helical" evidence="7">
    <location>
        <begin position="312"/>
        <end position="334"/>
    </location>
</feature>
<reference evidence="11" key="1">
    <citation type="submission" date="2010-07" db="EMBL/GenBank/DDBJ databases">
        <title>The complete genome of Methanosalsum zhilinae DSM 4017.</title>
        <authorList>
            <consortium name="US DOE Joint Genome Institute (JGI-PGF)"/>
            <person name="Lucas S."/>
            <person name="Copeland A."/>
            <person name="Lapidus A."/>
            <person name="Glavina del Rio T."/>
            <person name="Dalin E."/>
            <person name="Tice H."/>
            <person name="Bruce D."/>
            <person name="Goodwin L."/>
            <person name="Pitluck S."/>
            <person name="Kyrpides N."/>
            <person name="Mavromatis K."/>
            <person name="Ovchinnikova G."/>
            <person name="Daligault H."/>
            <person name="Detter J.C."/>
            <person name="Han C."/>
            <person name="Tapia R."/>
            <person name="Larimer F."/>
            <person name="Land M."/>
            <person name="Hauser L."/>
            <person name="Markowitz V."/>
            <person name="Cheng J.-F."/>
            <person name="Hugenholtz P."/>
            <person name="Woyke T."/>
            <person name="Wu D."/>
            <person name="Spring S."/>
            <person name="Schueler E."/>
            <person name="Brambilla E."/>
            <person name="Klenk H.-P."/>
            <person name="Eisen J.A."/>
        </authorList>
    </citation>
    <scope>NUCLEOTIDE SEQUENCE</scope>
    <source>
        <strain evidence="11">DSM 4017</strain>
    </source>
</reference>
<proteinExistence type="predicted"/>
<dbReference type="Gene3D" id="3.30.450.20">
    <property type="entry name" value="PAS domain"/>
    <property type="match status" value="3"/>
</dbReference>
<evidence type="ECO:0000259" key="9">
    <source>
        <dbReference type="PROSITE" id="PS50112"/>
    </source>
</evidence>
<dbReference type="GO" id="GO:0005886">
    <property type="term" value="C:plasma membrane"/>
    <property type="evidence" value="ECO:0007669"/>
    <property type="project" value="UniProtKB-SubCell"/>
</dbReference>
<dbReference type="CDD" id="cd12912">
    <property type="entry name" value="PDC2_MCP_like"/>
    <property type="match status" value="1"/>
</dbReference>
<evidence type="ECO:0000256" key="7">
    <source>
        <dbReference type="SAM" id="Phobius"/>
    </source>
</evidence>
<dbReference type="Proteomes" id="UP000006622">
    <property type="component" value="Chromosome"/>
</dbReference>
<dbReference type="HOGENOM" id="CLU_013348_0_0_2"/>
<evidence type="ECO:0000259" key="10">
    <source>
        <dbReference type="PROSITE" id="PS50113"/>
    </source>
</evidence>
<evidence type="ECO:0000256" key="3">
    <source>
        <dbReference type="ARBA" id="ARBA00022692"/>
    </source>
</evidence>
<dbReference type="GO" id="GO:0016301">
    <property type="term" value="F:kinase activity"/>
    <property type="evidence" value="ECO:0007669"/>
    <property type="project" value="UniProtKB-KW"/>
</dbReference>
<keyword evidence="11" id="KW-0808">Transferase</keyword>
<dbReference type="PROSITE" id="PS50113">
    <property type="entry name" value="PAC"/>
    <property type="match status" value="1"/>
</dbReference>
<name>F7XP74_METZD</name>
<dbReference type="Pfam" id="PF07568">
    <property type="entry name" value="HisKA_2"/>
    <property type="match status" value="1"/>
</dbReference>
<dbReference type="InterPro" id="IPR035965">
    <property type="entry name" value="PAS-like_dom_sf"/>
</dbReference>
<dbReference type="InterPro" id="IPR011495">
    <property type="entry name" value="Sig_transdc_His_kin_sub2_dim/P"/>
</dbReference>
<feature type="domain" description="Histidine kinase" evidence="8">
    <location>
        <begin position="551"/>
        <end position="744"/>
    </location>
</feature>
<protein>
    <submittedName>
        <fullName evidence="11">Signal transduction histidine kinase</fullName>
    </submittedName>
</protein>
<dbReference type="Gene3D" id="3.30.565.10">
    <property type="entry name" value="Histidine kinase-like ATPase, C-terminal domain"/>
    <property type="match status" value="1"/>
</dbReference>
<dbReference type="InterPro" id="IPR001610">
    <property type="entry name" value="PAC"/>
</dbReference>